<evidence type="ECO:0000313" key="6">
    <source>
        <dbReference type="EMBL" id="KAK7696119.1"/>
    </source>
</evidence>
<dbReference type="PANTHER" id="PTHR42693">
    <property type="entry name" value="ARYLSULFATASE FAMILY MEMBER"/>
    <property type="match status" value="1"/>
</dbReference>
<dbReference type="InterPro" id="IPR017850">
    <property type="entry name" value="Alkaline_phosphatase_core_sf"/>
</dbReference>
<keyword evidence="2" id="KW-0479">Metal-binding</keyword>
<dbReference type="InterPro" id="IPR050738">
    <property type="entry name" value="Sulfatase"/>
</dbReference>
<proteinExistence type="inferred from homology"/>
<evidence type="ECO:0000313" key="7">
    <source>
        <dbReference type="Proteomes" id="UP001385951"/>
    </source>
</evidence>
<dbReference type="InterPro" id="IPR000917">
    <property type="entry name" value="Sulfatase_N"/>
</dbReference>
<gene>
    <name evidence="6" type="ORF">QCA50_000762</name>
</gene>
<dbReference type="SUPFAM" id="SSF53649">
    <property type="entry name" value="Alkaline phosphatase-like"/>
    <property type="match status" value="1"/>
</dbReference>
<dbReference type="EMBL" id="JASBNA010000001">
    <property type="protein sequence ID" value="KAK7696119.1"/>
    <property type="molecule type" value="Genomic_DNA"/>
</dbReference>
<dbReference type="PROSITE" id="PS00149">
    <property type="entry name" value="SULFATASE_2"/>
    <property type="match status" value="1"/>
</dbReference>
<dbReference type="Gene3D" id="3.40.720.10">
    <property type="entry name" value="Alkaline Phosphatase, subunit A"/>
    <property type="match status" value="1"/>
</dbReference>
<dbReference type="PANTHER" id="PTHR42693:SF33">
    <property type="entry name" value="ARYLSULFATASE"/>
    <property type="match status" value="1"/>
</dbReference>
<evidence type="ECO:0000259" key="5">
    <source>
        <dbReference type="Pfam" id="PF00884"/>
    </source>
</evidence>
<evidence type="ECO:0000256" key="1">
    <source>
        <dbReference type="ARBA" id="ARBA00008779"/>
    </source>
</evidence>
<sequence>MARPNILLVVADDLGFSDVGCFGSEINTPNIDKLAAEGIRMTDFHTAAACSPTRSMLLTGTDNHIAGVGVMNGQKYYNVDRWNAPGHEGYLNFRVAALPELLQDGGYTTLMSGKWHLGLAN</sequence>
<name>A0AAW0GVJ8_9APHY</name>
<dbReference type="InterPro" id="IPR024607">
    <property type="entry name" value="Sulfatase_CS"/>
</dbReference>
<accession>A0AAW0GVJ8</accession>
<dbReference type="Pfam" id="PF00884">
    <property type="entry name" value="Sulfatase"/>
    <property type="match status" value="1"/>
</dbReference>
<protein>
    <recommendedName>
        <fullName evidence="5">Sulfatase N-terminal domain-containing protein</fullName>
    </recommendedName>
</protein>
<evidence type="ECO:0000256" key="2">
    <source>
        <dbReference type="ARBA" id="ARBA00022723"/>
    </source>
</evidence>
<keyword evidence="3" id="KW-0378">Hydrolase</keyword>
<reference evidence="6 7" key="1">
    <citation type="submission" date="2022-09" db="EMBL/GenBank/DDBJ databases">
        <authorList>
            <person name="Palmer J.M."/>
        </authorList>
    </citation>
    <scope>NUCLEOTIDE SEQUENCE [LARGE SCALE GENOMIC DNA]</scope>
    <source>
        <strain evidence="6 7">DSM 7382</strain>
    </source>
</reference>
<keyword evidence="7" id="KW-1185">Reference proteome</keyword>
<dbReference type="GO" id="GO:0004065">
    <property type="term" value="F:arylsulfatase activity"/>
    <property type="evidence" value="ECO:0007669"/>
    <property type="project" value="TreeGrafter"/>
</dbReference>
<feature type="domain" description="Sulfatase N-terminal" evidence="5">
    <location>
        <begin position="4"/>
        <end position="119"/>
    </location>
</feature>
<dbReference type="AlphaFoldDB" id="A0AAW0GVJ8"/>
<comment type="similarity">
    <text evidence="1">Belongs to the sulfatase family.</text>
</comment>
<dbReference type="GO" id="GO:0046872">
    <property type="term" value="F:metal ion binding"/>
    <property type="evidence" value="ECO:0007669"/>
    <property type="project" value="UniProtKB-KW"/>
</dbReference>
<organism evidence="6 7">
    <name type="scientific">Cerrena zonata</name>
    <dbReference type="NCBI Taxonomy" id="2478898"/>
    <lineage>
        <taxon>Eukaryota</taxon>
        <taxon>Fungi</taxon>
        <taxon>Dikarya</taxon>
        <taxon>Basidiomycota</taxon>
        <taxon>Agaricomycotina</taxon>
        <taxon>Agaricomycetes</taxon>
        <taxon>Polyporales</taxon>
        <taxon>Cerrenaceae</taxon>
        <taxon>Cerrena</taxon>
    </lineage>
</organism>
<keyword evidence="4" id="KW-0106">Calcium</keyword>
<dbReference type="Proteomes" id="UP001385951">
    <property type="component" value="Unassembled WGS sequence"/>
</dbReference>
<evidence type="ECO:0000256" key="3">
    <source>
        <dbReference type="ARBA" id="ARBA00022801"/>
    </source>
</evidence>
<comment type="caution">
    <text evidence="6">The sequence shown here is derived from an EMBL/GenBank/DDBJ whole genome shotgun (WGS) entry which is preliminary data.</text>
</comment>
<evidence type="ECO:0000256" key="4">
    <source>
        <dbReference type="ARBA" id="ARBA00022837"/>
    </source>
</evidence>